<feature type="compositionally biased region" description="Basic and acidic residues" evidence="1">
    <location>
        <begin position="47"/>
        <end position="66"/>
    </location>
</feature>
<accession>D8PMJ9</accession>
<sequence length="1113" mass="123813">MNIGDLLQETPSDDKARRQNQNRERDRETRDAQPLPHVPDRQPPPDQQRDSWNKYDRYSGDRRDKWPPIMPGDAYGGYRGMRETAGPGWPPYQPLPTDALPGGRPRSGMLPGGSAAHPPSMGYPSEYHMHPSHAAASSPSSAGPAPMYPPSILGPGAVQSQRPMSIGLGGSSSSSGPMLSGYAEPSPFHGTSAQSITGPGQPPGPPPTVSGQSSQAPRRSQPLQGPAQPHRSPAMSTSLRQDLPGWGPGRPPISTAEMIERDQQEREREQRDRSRLAQMDWERERIERERDRERRKALKPDDPVYMMPKHPTSRRDSTSNINPNLNSGAPSSSKRPPAPSKREHSKKEREVISVEDDEAQREADELRARNVPLQQLRQTREQVQGELLVLQPHAPNAPPPGMIGYGHDMRDRMPGHPNLPPLHHPSQTMYPTPPAPPPGQYAQMNRDPMSRDPLRTFQNQFHTGWVQEEPVSLTGSPQPIAREREMRDRERDRERRKSKPGKARGEVHERDRDRERRERRSELMNMMYEPPVYVDRPRETYPEKIALDVVEWDREKEVRAKTTVHLGTHIYPRVPFPYFFDIAPGADEKEKRAEAAPVDPAAAAAADSVEVDTETRATVLIPAAHLPTERPKRIRVWGGGLVPPPGYEESRRRRNKDSDTRGRRRIYTDDSDLFSCAVHAGWATWSMARQARREGWDMRVELRVLRCAASGACGNGKEELVGRFVGGPGERFFGTRPAEWSDEDSDDDEDEVMTSAGWGTGHDGSAIELLKVEFVKGVARALGQKNRTQRILEYNERRVDLSPSPPSHKSVRSRKPKRAWPGPLPNAIPKIHLPPLEASLQGECPRPPTVFDLEADKRAMEMRTVKLTFGKDNKAFCAGYKYDPDELRDALFPPRDEPPTKRRRLNEDDGLEPLDVNMAHLPVSSSNGDESSEESRQPVILETPKERYLLTPAKQGTYDLALVVDGSSQSNTSDTDAKQSATNGADGPQSASKEDSSSAPTEDASLEPGELPETNPVGEPSTNGDPKPATSESESKPEGDGADSHPPESRPKRSNKRKGASARKESPKYAVPPANRVEEEVDMDAFEFGSSGLTCRGNRIPLVSWKFVPVEAS</sequence>
<protein>
    <submittedName>
        <fullName evidence="2">Uncharacterized protein</fullName>
    </submittedName>
</protein>
<feature type="compositionally biased region" description="Low complexity" evidence="1">
    <location>
        <begin position="163"/>
        <end position="181"/>
    </location>
</feature>
<feature type="compositionally biased region" description="Basic and acidic residues" evidence="1">
    <location>
        <begin position="503"/>
        <end position="518"/>
    </location>
</feature>
<proteinExistence type="predicted"/>
<feature type="compositionally biased region" description="Basic and acidic residues" evidence="1">
    <location>
        <begin position="887"/>
        <end position="900"/>
    </location>
</feature>
<dbReference type="RefSeq" id="XP_003038403.1">
    <property type="nucleotide sequence ID" value="XM_003038357.1"/>
</dbReference>
<dbReference type="OrthoDB" id="3596986at2759"/>
<evidence type="ECO:0000313" key="2">
    <source>
        <dbReference type="EMBL" id="EFJ03501.1"/>
    </source>
</evidence>
<feature type="compositionally biased region" description="Basic and acidic residues" evidence="1">
    <location>
        <begin position="340"/>
        <end position="352"/>
    </location>
</feature>
<feature type="region of interest" description="Disordered" evidence="1">
    <location>
        <begin position="1"/>
        <end position="371"/>
    </location>
</feature>
<dbReference type="HOGENOM" id="CLU_281453_0_0_1"/>
<feature type="region of interest" description="Disordered" evidence="1">
    <location>
        <begin position="412"/>
        <end position="518"/>
    </location>
</feature>
<dbReference type="AlphaFoldDB" id="D8PMJ9"/>
<feature type="region of interest" description="Disordered" evidence="1">
    <location>
        <begin position="967"/>
        <end position="1076"/>
    </location>
</feature>
<feature type="compositionally biased region" description="Basic residues" evidence="1">
    <location>
        <begin position="809"/>
        <end position="818"/>
    </location>
</feature>
<dbReference type="eggNOG" id="ENOG502R24D">
    <property type="taxonomic scope" value="Eukaryota"/>
</dbReference>
<evidence type="ECO:0000313" key="3">
    <source>
        <dbReference type="Proteomes" id="UP000007431"/>
    </source>
</evidence>
<feature type="region of interest" description="Disordered" evidence="1">
    <location>
        <begin position="799"/>
        <end position="823"/>
    </location>
</feature>
<feature type="compositionally biased region" description="Low complexity" evidence="1">
    <location>
        <begin position="132"/>
        <end position="145"/>
    </location>
</feature>
<gene>
    <name evidence="2" type="ORF">SCHCODRAFT_255313</name>
</gene>
<organism evidence="3">
    <name type="scientific">Schizophyllum commune (strain H4-8 / FGSC 9210)</name>
    <name type="common">Split gill fungus</name>
    <dbReference type="NCBI Taxonomy" id="578458"/>
    <lineage>
        <taxon>Eukaryota</taxon>
        <taxon>Fungi</taxon>
        <taxon>Dikarya</taxon>
        <taxon>Basidiomycota</taxon>
        <taxon>Agaricomycotina</taxon>
        <taxon>Agaricomycetes</taxon>
        <taxon>Agaricomycetidae</taxon>
        <taxon>Agaricales</taxon>
        <taxon>Schizophyllaceae</taxon>
        <taxon>Schizophyllum</taxon>
    </lineage>
</organism>
<dbReference type="InterPro" id="IPR051425">
    <property type="entry name" value="Formin_Homology"/>
</dbReference>
<dbReference type="EMBL" id="GL377302">
    <property type="protein sequence ID" value="EFJ03501.1"/>
    <property type="molecule type" value="Genomic_DNA"/>
</dbReference>
<dbReference type="PANTHER" id="PTHR45725">
    <property type="entry name" value="FORMIN HOMOLOGY 2 FAMILY MEMBER"/>
    <property type="match status" value="1"/>
</dbReference>
<feature type="compositionally biased region" description="Basic and acidic residues" evidence="1">
    <location>
        <begin position="258"/>
        <end position="302"/>
    </location>
</feature>
<name>D8PMJ9_SCHCM</name>
<dbReference type="PANTHER" id="PTHR45725:SF1">
    <property type="entry name" value="DISHEVELLED ASSOCIATED ACTIVATOR OF MORPHOGENESIS, ISOFORM D"/>
    <property type="match status" value="1"/>
</dbReference>
<feature type="compositionally biased region" description="Basic residues" evidence="1">
    <location>
        <begin position="1052"/>
        <end position="1061"/>
    </location>
</feature>
<feature type="compositionally biased region" description="Basic and acidic residues" evidence="1">
    <location>
        <begin position="1033"/>
        <end position="1051"/>
    </location>
</feature>
<dbReference type="InParanoid" id="D8PMJ9"/>
<dbReference type="VEuPathDB" id="FungiDB:SCHCODRAFT_02531123"/>
<feature type="region of interest" description="Disordered" evidence="1">
    <location>
        <begin position="887"/>
        <end position="953"/>
    </location>
</feature>
<dbReference type="OMA" id="QTNYPYA"/>
<feature type="compositionally biased region" description="Polar residues" evidence="1">
    <location>
        <begin position="318"/>
        <end position="328"/>
    </location>
</feature>
<dbReference type="GeneID" id="9589580"/>
<dbReference type="KEGG" id="scm:SCHCO_02531123"/>
<feature type="compositionally biased region" description="Polar residues" evidence="1">
    <location>
        <begin position="967"/>
        <end position="983"/>
    </location>
</feature>
<evidence type="ECO:0000256" key="1">
    <source>
        <dbReference type="SAM" id="MobiDB-lite"/>
    </source>
</evidence>
<reference evidence="2 3" key="1">
    <citation type="journal article" date="2010" name="Nat. Biotechnol.">
        <title>Genome sequence of the model mushroom Schizophyllum commune.</title>
        <authorList>
            <person name="Ohm R.A."/>
            <person name="de Jong J.F."/>
            <person name="Lugones L.G."/>
            <person name="Aerts A."/>
            <person name="Kothe E."/>
            <person name="Stajich J.E."/>
            <person name="de Vries R.P."/>
            <person name="Record E."/>
            <person name="Levasseur A."/>
            <person name="Baker S.E."/>
            <person name="Bartholomew K.A."/>
            <person name="Coutinho P.M."/>
            <person name="Erdmann S."/>
            <person name="Fowler T.J."/>
            <person name="Gathman A.C."/>
            <person name="Lombard V."/>
            <person name="Henrissat B."/>
            <person name="Knabe N."/>
            <person name="Kuees U."/>
            <person name="Lilly W.W."/>
            <person name="Lindquist E."/>
            <person name="Lucas S."/>
            <person name="Magnuson J.K."/>
            <person name="Piumi F."/>
            <person name="Raudaskoski M."/>
            <person name="Salamov A."/>
            <person name="Schmutz J."/>
            <person name="Schwarze F.W.M.R."/>
            <person name="vanKuyk P.A."/>
            <person name="Horton J.S."/>
            <person name="Grigoriev I.V."/>
            <person name="Woesten H.A.B."/>
        </authorList>
    </citation>
    <scope>NUCLEOTIDE SEQUENCE [LARGE SCALE GENOMIC DNA]</scope>
    <source>
        <strain evidence="3">H4-8 / FGSC 9210</strain>
    </source>
</reference>
<dbReference type="Proteomes" id="UP000007431">
    <property type="component" value="Unassembled WGS sequence"/>
</dbReference>
<feature type="compositionally biased region" description="Basic and acidic residues" evidence="1">
    <location>
        <begin position="481"/>
        <end position="495"/>
    </location>
</feature>
<keyword evidence="3" id="KW-1185">Reference proteome</keyword>
<feature type="compositionally biased region" description="Basic and acidic residues" evidence="1">
    <location>
        <begin position="12"/>
        <end position="31"/>
    </location>
</feature>